<feature type="repeat" description="PPR" evidence="3">
    <location>
        <begin position="455"/>
        <end position="489"/>
    </location>
</feature>
<feature type="repeat" description="PPR" evidence="3">
    <location>
        <begin position="125"/>
        <end position="159"/>
    </location>
</feature>
<evidence type="ECO:0000256" key="1">
    <source>
        <dbReference type="ARBA" id="ARBA00022737"/>
    </source>
</evidence>
<accession>A0ABC9E415</accession>
<dbReference type="Pfam" id="PF01535">
    <property type="entry name" value="PPR"/>
    <property type="match status" value="5"/>
</dbReference>
<dbReference type="Gene3D" id="1.25.40.10">
    <property type="entry name" value="Tetratricopeptide repeat domain"/>
    <property type="match status" value="4"/>
</dbReference>
<dbReference type="AlphaFoldDB" id="A0ABC9E415"/>
<feature type="repeat" description="PPR" evidence="3">
    <location>
        <begin position="348"/>
        <end position="382"/>
    </location>
</feature>
<dbReference type="FunFam" id="1.25.40.10:FF:000031">
    <property type="entry name" value="Pentatricopeptide repeat-containing protein mitochondrial"/>
    <property type="match status" value="1"/>
</dbReference>
<evidence type="ECO:0000256" key="3">
    <source>
        <dbReference type="PROSITE-ProRule" id="PRU00708"/>
    </source>
</evidence>
<dbReference type="InterPro" id="IPR046848">
    <property type="entry name" value="E_motif"/>
</dbReference>
<dbReference type="PANTHER" id="PTHR47926">
    <property type="entry name" value="PENTATRICOPEPTIDE REPEAT-CONTAINING PROTEIN"/>
    <property type="match status" value="1"/>
</dbReference>
<proteinExistence type="predicted"/>
<keyword evidence="1" id="KW-0677">Repeat</keyword>
<dbReference type="Proteomes" id="UP001497457">
    <property type="component" value="Chromosome 36b"/>
</dbReference>
<dbReference type="FunFam" id="1.25.40.10:FF:000469">
    <property type="entry name" value="Pentatricopeptide repeat-containing protein"/>
    <property type="match status" value="1"/>
</dbReference>
<dbReference type="InterPro" id="IPR046960">
    <property type="entry name" value="PPR_At4g14850-like_plant"/>
</dbReference>
<reference evidence="5" key="1">
    <citation type="submission" date="2024-10" db="EMBL/GenBank/DDBJ databases">
        <authorList>
            <person name="Ryan C."/>
        </authorList>
    </citation>
    <scope>NUCLEOTIDE SEQUENCE [LARGE SCALE GENOMIC DNA]</scope>
</reference>
<dbReference type="Pfam" id="PF20431">
    <property type="entry name" value="E_motif"/>
    <property type="match status" value="1"/>
</dbReference>
<evidence type="ECO:0000256" key="2">
    <source>
        <dbReference type="ARBA" id="ARBA00022946"/>
    </source>
</evidence>
<gene>
    <name evidence="5" type="ORF">URODEC1_LOCUS91604</name>
</gene>
<evidence type="ECO:0000313" key="6">
    <source>
        <dbReference type="Proteomes" id="UP001497457"/>
    </source>
</evidence>
<evidence type="ECO:0000256" key="4">
    <source>
        <dbReference type="SAM" id="MobiDB-lite"/>
    </source>
</evidence>
<dbReference type="PROSITE" id="PS51375">
    <property type="entry name" value="PPR"/>
    <property type="match status" value="4"/>
</dbReference>
<organism evidence="5 6">
    <name type="scientific">Urochloa decumbens</name>
    <dbReference type="NCBI Taxonomy" id="240449"/>
    <lineage>
        <taxon>Eukaryota</taxon>
        <taxon>Viridiplantae</taxon>
        <taxon>Streptophyta</taxon>
        <taxon>Embryophyta</taxon>
        <taxon>Tracheophyta</taxon>
        <taxon>Spermatophyta</taxon>
        <taxon>Magnoliopsida</taxon>
        <taxon>Liliopsida</taxon>
        <taxon>Poales</taxon>
        <taxon>Poaceae</taxon>
        <taxon>PACMAD clade</taxon>
        <taxon>Panicoideae</taxon>
        <taxon>Panicodae</taxon>
        <taxon>Paniceae</taxon>
        <taxon>Melinidinae</taxon>
        <taxon>Urochloa</taxon>
    </lineage>
</organism>
<dbReference type="EMBL" id="OZ075146">
    <property type="protein sequence ID" value="CAL5050478.1"/>
    <property type="molecule type" value="Genomic_DNA"/>
</dbReference>
<feature type="compositionally biased region" description="Polar residues" evidence="4">
    <location>
        <begin position="31"/>
        <end position="44"/>
    </location>
</feature>
<dbReference type="Pfam" id="PF13041">
    <property type="entry name" value="PPR_2"/>
    <property type="match status" value="1"/>
</dbReference>
<keyword evidence="6" id="KW-1185">Reference proteome</keyword>
<protein>
    <recommendedName>
        <fullName evidence="7">Pentatricopeptide repeat-containing protein</fullName>
    </recommendedName>
</protein>
<feature type="region of interest" description="Disordered" evidence="4">
    <location>
        <begin position="1"/>
        <end position="48"/>
    </location>
</feature>
<evidence type="ECO:0000313" key="5">
    <source>
        <dbReference type="EMBL" id="CAL5050478.1"/>
    </source>
</evidence>
<dbReference type="InterPro" id="IPR011990">
    <property type="entry name" value="TPR-like_helical_dom_sf"/>
</dbReference>
<evidence type="ECO:0008006" key="7">
    <source>
        <dbReference type="Google" id="ProtNLM"/>
    </source>
</evidence>
<name>A0ABC9E415_9POAL</name>
<feature type="compositionally biased region" description="Low complexity" evidence="4">
    <location>
        <begin position="1"/>
        <end position="13"/>
    </location>
</feature>
<dbReference type="PANTHER" id="PTHR47926:SF437">
    <property type="entry name" value="PENTACOTRIPEPTIDE-REPEAT REGION OF PRORP DOMAIN-CONTAINING PROTEIN"/>
    <property type="match status" value="1"/>
</dbReference>
<sequence length="553" mass="58149">MAAYPLQQQTLHLQHQHSSKPATAPIHRQTTHGNPQPDAVSSASLRRGAPTDARGLRALIKTLSSASSATAAAAPNEAAAVHAHAAKLGLDRERTVRNGLITLYLARGGRAAAAALFHGFPGGRDVVSWTAMVTGHARRGLAAEAVALFLEMLDDGGSAVAVDAVAAAAGFAACAELGNITLAREAHRRVSAAGVELDAVAWNALVDMYAKCGDLAAARRWFEAKPAAAVRTVVSWNTMISSLSRAGEHGEALALFHDMQRSSPAAPPPDDATLVAVLGACAKLGALGTGRWVHAYIMRRRRRHHPGRHRGADAADGVVVGNALIDMYAKCGAVDHAVAVFDGMEARDAYTYASMITGLAAHGRAGEALEVFDAMQRAGGGVRPNGVALLGVLSACCHAGRVDEGLRHLRDMERRRYAGVTPGVEHYGCAVDMLGRAGRLDEAEALVAAMPVTPDALVWGSLLAACRAAGDVERAERVMRRMGEGGSDSGDYVLMSNMYASRGRHGMAVRVRKKMRKRNVSKDPGCSVIEIDGVAHEFRAVPANSVTHSLDAE</sequence>
<dbReference type="InterPro" id="IPR002885">
    <property type="entry name" value="PPR_rpt"/>
</dbReference>
<keyword evidence="2" id="KW-0809">Transit peptide</keyword>
<dbReference type="NCBIfam" id="TIGR00756">
    <property type="entry name" value="PPR"/>
    <property type="match status" value="3"/>
</dbReference>
<feature type="repeat" description="PPR" evidence="3">
    <location>
        <begin position="232"/>
        <end position="266"/>
    </location>
</feature>